<dbReference type="InterPro" id="IPR023385">
    <property type="entry name" value="YopX-like_C"/>
</dbReference>
<dbReference type="KEGG" id="vg:65069288"/>
<dbReference type="RefSeq" id="YP_010080329.1">
    <property type="nucleotide sequence ID" value="NC_054986.1"/>
</dbReference>
<proteinExistence type="predicted"/>
<name>A0A219VG58_9CAUD</name>
<reference evidence="2 3" key="1">
    <citation type="journal article" date="2017" name="Int. J. Food Microbiol.">
        <title>Leuconostoc mesenteroides and Leuconostoc pseudomesenteroides bacteriophages: Genomics and cross-species host ranges.</title>
        <authorList>
            <person name="Pujato S.A."/>
            <person name="Guglielmotti D.M."/>
            <person name="Martinez-Garcia M."/>
            <person name="Quiberoni A."/>
            <person name="Mojica F.J.M."/>
        </authorList>
    </citation>
    <scope>NUCLEOTIDE SEQUENCE [LARGE SCALE GENOMIC DNA]</scope>
</reference>
<evidence type="ECO:0000313" key="3">
    <source>
        <dbReference type="Proteomes" id="UP000225353"/>
    </source>
</evidence>
<dbReference type="SUPFAM" id="SSF159006">
    <property type="entry name" value="YopX-like"/>
    <property type="match status" value="1"/>
</dbReference>
<feature type="domain" description="YopX protein" evidence="1">
    <location>
        <begin position="5"/>
        <end position="115"/>
    </location>
</feature>
<sequence length="117" mass="13334">MREIKFRAWNNKFKEFKFMSLINYIGGQGITDDWADSENSVWEQYTVLKDKNGVDVYEGDIVKIPLNEAAYSNNTIAVVSYDENIMLLAGRLVLSRICTAVEVIGNIHENAELLEVN</sequence>
<evidence type="ECO:0000313" key="2">
    <source>
        <dbReference type="EMBL" id="AOQ27553.1"/>
    </source>
</evidence>
<dbReference type="Gene3D" id="2.30.30.290">
    <property type="entry name" value="YopX-like domains"/>
    <property type="match status" value="1"/>
</dbReference>
<dbReference type="EMBL" id="KX555527">
    <property type="protein sequence ID" value="AOQ27553.1"/>
    <property type="molecule type" value="Genomic_DNA"/>
</dbReference>
<keyword evidence="3" id="KW-1185">Reference proteome</keyword>
<dbReference type="InterPro" id="IPR019096">
    <property type="entry name" value="YopX_protein"/>
</dbReference>
<protein>
    <recommendedName>
        <fullName evidence="1">YopX protein domain-containing protein</fullName>
    </recommendedName>
</protein>
<evidence type="ECO:0000259" key="1">
    <source>
        <dbReference type="Pfam" id="PF09643"/>
    </source>
</evidence>
<dbReference type="GeneID" id="65069288"/>
<accession>A0A219VG58</accession>
<dbReference type="Proteomes" id="UP000225353">
    <property type="component" value="Segment"/>
</dbReference>
<organism evidence="2 3">
    <name type="scientific">Leuconostoc phage LDG</name>
    <dbReference type="NCBI Taxonomy" id="1897539"/>
    <lineage>
        <taxon>Viruses</taxon>
        <taxon>Duplodnaviria</taxon>
        <taxon>Heunggongvirae</taxon>
        <taxon>Uroviricota</taxon>
        <taxon>Caudoviricetes</taxon>
        <taxon>Mccleskeyvirinae</taxon>
        <taxon>Limdunavirus</taxon>
        <taxon>Limdunavirus LDG</taxon>
    </lineage>
</organism>
<dbReference type="Pfam" id="PF09643">
    <property type="entry name" value="YopX"/>
    <property type="match status" value="1"/>
</dbReference>